<evidence type="ECO:0000313" key="6">
    <source>
        <dbReference type="Proteomes" id="UP001597326"/>
    </source>
</evidence>
<sequence>MEMPTAAHELELLALDPESGARRRAQAMSYAIPSLLLAELALRGRLEIRDGLVTVVDPTPTGIALLDRQLDAVQQDKPRKPQALVRRLRRGADTSVLEELTALGAVRPQQAKALGLFPVDHHLPSREATRQVSTTTLAEASGSQPSARALLLAWGLRIGRLEKQLLGPEYREQRSRVEERSARELPAAALALLKGGEKARVASESAAAAG</sequence>
<evidence type="ECO:0000256" key="1">
    <source>
        <dbReference type="ARBA" id="ARBA00004255"/>
    </source>
</evidence>
<name>A0ABW4RY94_9ACTN</name>
<reference evidence="6" key="1">
    <citation type="journal article" date="2019" name="Int. J. Syst. Evol. Microbiol.">
        <title>The Global Catalogue of Microorganisms (GCM) 10K type strain sequencing project: providing services to taxonomists for standard genome sequencing and annotation.</title>
        <authorList>
            <consortium name="The Broad Institute Genomics Platform"/>
            <consortium name="The Broad Institute Genome Sequencing Center for Infectious Disease"/>
            <person name="Wu L."/>
            <person name="Ma J."/>
        </authorList>
    </citation>
    <scope>NUCLEOTIDE SEQUENCE [LARGE SCALE GENOMIC DNA]</scope>
    <source>
        <strain evidence="6">CAIM 431</strain>
    </source>
</reference>
<keyword evidence="4" id="KW-0472">Membrane</keyword>
<evidence type="ECO:0000256" key="2">
    <source>
        <dbReference type="ARBA" id="ARBA00023034"/>
    </source>
</evidence>
<dbReference type="InterPro" id="IPR008628">
    <property type="entry name" value="GPP34-like"/>
</dbReference>
<dbReference type="InterPro" id="IPR038261">
    <property type="entry name" value="GPP34-like_sf"/>
</dbReference>
<dbReference type="EMBL" id="JBHUFZ010000028">
    <property type="protein sequence ID" value="MFD1891039.1"/>
    <property type="molecule type" value="Genomic_DNA"/>
</dbReference>
<evidence type="ECO:0000313" key="5">
    <source>
        <dbReference type="EMBL" id="MFD1891039.1"/>
    </source>
</evidence>
<evidence type="ECO:0000256" key="4">
    <source>
        <dbReference type="ARBA" id="ARBA00023136"/>
    </source>
</evidence>
<protein>
    <submittedName>
        <fullName evidence="5">GPP34 family phosphoprotein</fullName>
    </submittedName>
</protein>
<dbReference type="RefSeq" id="WP_343874284.1">
    <property type="nucleotide sequence ID" value="NZ_BAAAIX010000026.1"/>
</dbReference>
<dbReference type="Pfam" id="PF05719">
    <property type="entry name" value="GPP34"/>
    <property type="match status" value="1"/>
</dbReference>
<proteinExistence type="predicted"/>
<dbReference type="Gene3D" id="1.10.3630.10">
    <property type="entry name" value="yeast vps74-n-term truncation variant domain like"/>
    <property type="match status" value="1"/>
</dbReference>
<keyword evidence="3" id="KW-0446">Lipid-binding</keyword>
<comment type="subcellular location">
    <subcellularLocation>
        <location evidence="1">Golgi apparatus membrane</location>
        <topology evidence="1">Peripheral membrane protein</topology>
        <orientation evidence="1">Cytoplasmic side</orientation>
    </subcellularLocation>
</comment>
<dbReference type="Proteomes" id="UP001597326">
    <property type="component" value="Unassembled WGS sequence"/>
</dbReference>
<keyword evidence="6" id="KW-1185">Reference proteome</keyword>
<comment type="caution">
    <text evidence="5">The sequence shown here is derived from an EMBL/GenBank/DDBJ whole genome shotgun (WGS) entry which is preliminary data.</text>
</comment>
<evidence type="ECO:0000256" key="3">
    <source>
        <dbReference type="ARBA" id="ARBA00023121"/>
    </source>
</evidence>
<organism evidence="5 6">
    <name type="scientific">Luteococcus peritonei</name>
    <dbReference type="NCBI Taxonomy" id="88874"/>
    <lineage>
        <taxon>Bacteria</taxon>
        <taxon>Bacillati</taxon>
        <taxon>Actinomycetota</taxon>
        <taxon>Actinomycetes</taxon>
        <taxon>Propionibacteriales</taxon>
        <taxon>Propionibacteriaceae</taxon>
        <taxon>Luteococcus</taxon>
    </lineage>
</organism>
<gene>
    <name evidence="5" type="ORF">ACFSCS_12740</name>
</gene>
<keyword evidence="2" id="KW-0333">Golgi apparatus</keyword>
<accession>A0ABW4RY94</accession>